<dbReference type="PANTHER" id="PTHR32089">
    <property type="entry name" value="METHYL-ACCEPTING CHEMOTAXIS PROTEIN MCPB"/>
    <property type="match status" value="1"/>
</dbReference>
<evidence type="ECO:0000259" key="9">
    <source>
        <dbReference type="PROSITE" id="PS50111"/>
    </source>
</evidence>
<evidence type="ECO:0000256" key="4">
    <source>
        <dbReference type="ARBA" id="ARBA00023136"/>
    </source>
</evidence>
<dbReference type="PROSITE" id="PS50111">
    <property type="entry name" value="CHEMOTAXIS_TRANSDUC_2"/>
    <property type="match status" value="1"/>
</dbReference>
<evidence type="ECO:0000256" key="8">
    <source>
        <dbReference type="SAM" id="Phobius"/>
    </source>
</evidence>
<evidence type="ECO:0000256" key="7">
    <source>
        <dbReference type="PROSITE-ProRule" id="PRU00284"/>
    </source>
</evidence>
<dbReference type="EMBL" id="JBHRYN010000002">
    <property type="protein sequence ID" value="MFC3700041.1"/>
    <property type="molecule type" value="Genomic_DNA"/>
</dbReference>
<sequence>MQFNSVKTKLLFILGGTVAALSTVAFIALARMNDDIHKYDQLIHVDEHASELALKADLEFKRQVIEWKKVLISGTEDAEREASWNKFLSRHDTVQQEVKELIPLLTQGSEALTLAEQFLIDHEIMKATYEESLSSFASSGYNALKAHKTVAGIDDGPSKALDMIVHHLGRQVVEKVAILEASSRKNFIIDILAFVVVMVIVTIGAIWFIQNYIVKPLKLVTLNLGALGEGNLKQTCEYRSKDELGQIADTARALHQFLLNNMETMKATSLALTQSSTNLSTMSKELSHQSNEQFSSTEQVATAIQELAHSAEEVSNNSALTLEKTQETADKSAQGTHIAEAAKTKSVKLVSDLNESAQAIKELAENAANVSNVLDVIRAIAEQTNLLALNAAIEAARAGEQGRGFAVVADEVRTLAQRTQDSTTEIERILDNVKTGADNAVVAMDKGQESSLKTEKDITEASNALQEIATMVADINEKNIQIANASKEQTDVALGISSLISNIQGLADATNKRVGQTQAISEELDALIKKFDQQVALFKM</sequence>
<evidence type="ECO:0000259" key="10">
    <source>
        <dbReference type="PROSITE" id="PS50885"/>
    </source>
</evidence>
<dbReference type="InterPro" id="IPR004090">
    <property type="entry name" value="Chemotax_Me-accpt_rcpt"/>
</dbReference>
<name>A0ABV7WLE9_9GAMM</name>
<reference evidence="12" key="1">
    <citation type="journal article" date="2019" name="Int. J. Syst. Evol. Microbiol.">
        <title>The Global Catalogue of Microorganisms (GCM) 10K type strain sequencing project: providing services to taxonomists for standard genome sequencing and annotation.</title>
        <authorList>
            <consortium name="The Broad Institute Genomics Platform"/>
            <consortium name="The Broad Institute Genome Sequencing Center for Infectious Disease"/>
            <person name="Wu L."/>
            <person name="Ma J."/>
        </authorList>
    </citation>
    <scope>NUCLEOTIDE SEQUENCE [LARGE SCALE GENOMIC DNA]</scope>
    <source>
        <strain evidence="12">CECT 8288</strain>
    </source>
</reference>
<dbReference type="RefSeq" id="WP_290283413.1">
    <property type="nucleotide sequence ID" value="NZ_JAUFQI010000001.1"/>
</dbReference>
<dbReference type="InterPro" id="IPR003660">
    <property type="entry name" value="HAMP_dom"/>
</dbReference>
<accession>A0ABV7WLE9</accession>
<dbReference type="PROSITE" id="PS50885">
    <property type="entry name" value="HAMP"/>
    <property type="match status" value="1"/>
</dbReference>
<dbReference type="Gene3D" id="1.10.287.950">
    <property type="entry name" value="Methyl-accepting chemotaxis protein"/>
    <property type="match status" value="1"/>
</dbReference>
<evidence type="ECO:0000313" key="12">
    <source>
        <dbReference type="Proteomes" id="UP001595710"/>
    </source>
</evidence>
<feature type="domain" description="Methyl-accepting transducer" evidence="9">
    <location>
        <begin position="268"/>
        <end position="504"/>
    </location>
</feature>
<evidence type="ECO:0000256" key="5">
    <source>
        <dbReference type="ARBA" id="ARBA00023224"/>
    </source>
</evidence>
<dbReference type="SMART" id="SM00283">
    <property type="entry name" value="MA"/>
    <property type="match status" value="1"/>
</dbReference>
<dbReference type="CDD" id="cd06225">
    <property type="entry name" value="HAMP"/>
    <property type="match status" value="1"/>
</dbReference>
<feature type="transmembrane region" description="Helical" evidence="8">
    <location>
        <begin position="12"/>
        <end position="30"/>
    </location>
</feature>
<organism evidence="11 12">
    <name type="scientific">Reinekea marina</name>
    <dbReference type="NCBI Taxonomy" id="1310421"/>
    <lineage>
        <taxon>Bacteria</taxon>
        <taxon>Pseudomonadati</taxon>
        <taxon>Pseudomonadota</taxon>
        <taxon>Gammaproteobacteria</taxon>
        <taxon>Oceanospirillales</taxon>
        <taxon>Saccharospirillaceae</taxon>
        <taxon>Reinekea</taxon>
    </lineage>
</organism>
<dbReference type="InterPro" id="IPR004089">
    <property type="entry name" value="MCPsignal_dom"/>
</dbReference>
<dbReference type="SUPFAM" id="SSF58104">
    <property type="entry name" value="Methyl-accepting chemotaxis protein (MCP) signaling domain"/>
    <property type="match status" value="1"/>
</dbReference>
<comment type="similarity">
    <text evidence="6">Belongs to the methyl-accepting chemotaxis (MCP) protein family.</text>
</comment>
<comment type="subcellular location">
    <subcellularLocation>
        <location evidence="1">Membrane</location>
        <topology evidence="1">Multi-pass membrane protein</topology>
    </subcellularLocation>
</comment>
<gene>
    <name evidence="11" type="ORF">ACFOND_00195</name>
</gene>
<evidence type="ECO:0000256" key="2">
    <source>
        <dbReference type="ARBA" id="ARBA00022692"/>
    </source>
</evidence>
<feature type="domain" description="HAMP" evidence="10">
    <location>
        <begin position="211"/>
        <end position="263"/>
    </location>
</feature>
<keyword evidence="12" id="KW-1185">Reference proteome</keyword>
<dbReference type="Pfam" id="PF00015">
    <property type="entry name" value="MCPsignal"/>
    <property type="match status" value="1"/>
</dbReference>
<comment type="caution">
    <text evidence="11">The sequence shown here is derived from an EMBL/GenBank/DDBJ whole genome shotgun (WGS) entry which is preliminary data.</text>
</comment>
<dbReference type="PANTHER" id="PTHR32089:SF119">
    <property type="entry name" value="METHYL-ACCEPTING CHEMOTAXIS PROTEIN CTPL"/>
    <property type="match status" value="1"/>
</dbReference>
<evidence type="ECO:0000313" key="11">
    <source>
        <dbReference type="EMBL" id="MFC3700041.1"/>
    </source>
</evidence>
<evidence type="ECO:0000256" key="6">
    <source>
        <dbReference type="ARBA" id="ARBA00029447"/>
    </source>
</evidence>
<protein>
    <submittedName>
        <fullName evidence="11">Methyl-accepting chemotaxis protein</fullName>
    </submittedName>
</protein>
<keyword evidence="2 8" id="KW-0812">Transmembrane</keyword>
<dbReference type="CDD" id="cd11386">
    <property type="entry name" value="MCP_signal"/>
    <property type="match status" value="1"/>
</dbReference>
<dbReference type="Proteomes" id="UP001595710">
    <property type="component" value="Unassembled WGS sequence"/>
</dbReference>
<dbReference type="PRINTS" id="PR00260">
    <property type="entry name" value="CHEMTRNSDUCR"/>
</dbReference>
<evidence type="ECO:0000256" key="3">
    <source>
        <dbReference type="ARBA" id="ARBA00022989"/>
    </source>
</evidence>
<keyword evidence="5 7" id="KW-0807">Transducer</keyword>
<keyword evidence="3 8" id="KW-1133">Transmembrane helix</keyword>
<proteinExistence type="inferred from homology"/>
<keyword evidence="4 8" id="KW-0472">Membrane</keyword>
<evidence type="ECO:0000256" key="1">
    <source>
        <dbReference type="ARBA" id="ARBA00004141"/>
    </source>
</evidence>
<feature type="transmembrane region" description="Helical" evidence="8">
    <location>
        <begin position="187"/>
        <end position="209"/>
    </location>
</feature>